<protein>
    <submittedName>
        <fullName evidence="2">Uncharacterized protein</fullName>
    </submittedName>
</protein>
<name>A0A0M3HVT6_ASCLU</name>
<evidence type="ECO:0000313" key="2">
    <source>
        <dbReference type="WBParaSite" id="ALUE_0000713001-mRNA-1"/>
    </source>
</evidence>
<organism evidence="1 2">
    <name type="scientific">Ascaris lumbricoides</name>
    <name type="common">Giant roundworm</name>
    <dbReference type="NCBI Taxonomy" id="6252"/>
    <lineage>
        <taxon>Eukaryota</taxon>
        <taxon>Metazoa</taxon>
        <taxon>Ecdysozoa</taxon>
        <taxon>Nematoda</taxon>
        <taxon>Chromadorea</taxon>
        <taxon>Rhabditida</taxon>
        <taxon>Spirurina</taxon>
        <taxon>Ascaridomorpha</taxon>
        <taxon>Ascaridoidea</taxon>
        <taxon>Ascarididae</taxon>
        <taxon>Ascaris</taxon>
    </lineage>
</organism>
<reference evidence="2" key="1">
    <citation type="submission" date="2017-02" db="UniProtKB">
        <authorList>
            <consortium name="WormBaseParasite"/>
        </authorList>
    </citation>
    <scope>IDENTIFICATION</scope>
</reference>
<dbReference type="WBParaSite" id="ALUE_0000713001-mRNA-1">
    <property type="protein sequence ID" value="ALUE_0000713001-mRNA-1"/>
    <property type="gene ID" value="ALUE_0000713001"/>
</dbReference>
<accession>A0A0M3HVT6</accession>
<dbReference type="Proteomes" id="UP000036681">
    <property type="component" value="Unplaced"/>
</dbReference>
<proteinExistence type="predicted"/>
<sequence length="118" mass="13252">MYLQKMQTKLLNRAKCMYVLKARTSASIIPLKVDGFSPTEDTSSSCYFGSQTPKDDRYGGDANYCVEKPKGGYVVLHNFLSNKDEREGDEMRASAACFHQVFTCFRKLLSDATSKILS</sequence>
<dbReference type="AlphaFoldDB" id="A0A0M3HVT6"/>
<evidence type="ECO:0000313" key="1">
    <source>
        <dbReference type="Proteomes" id="UP000036681"/>
    </source>
</evidence>
<keyword evidence="1" id="KW-1185">Reference proteome</keyword>